<feature type="transmembrane region" description="Helical" evidence="1">
    <location>
        <begin position="30"/>
        <end position="47"/>
    </location>
</feature>
<keyword evidence="3" id="KW-1185">Reference proteome</keyword>
<reference evidence="3" key="1">
    <citation type="submission" date="2016-10" db="EMBL/GenBank/DDBJ databases">
        <authorList>
            <person name="Varghese N."/>
            <person name="Submissions S."/>
        </authorList>
    </citation>
    <scope>NUCLEOTIDE SEQUENCE [LARGE SCALE GENOMIC DNA]</scope>
    <source>
        <strain evidence="3">CGMCC 1.12333</strain>
    </source>
</reference>
<evidence type="ECO:0000313" key="2">
    <source>
        <dbReference type="EMBL" id="SFU27855.1"/>
    </source>
</evidence>
<dbReference type="AlphaFoldDB" id="A0A1I7EVA6"/>
<sequence length="61" mass="6576">MRSLLITIVAGIVLTGLLYSFADFSKMDSLFVGLGTALLTYAVPQLLDKLKTKKGNSQEAL</sequence>
<keyword evidence="1" id="KW-1133">Transmembrane helix</keyword>
<evidence type="ECO:0000256" key="1">
    <source>
        <dbReference type="SAM" id="Phobius"/>
    </source>
</evidence>
<name>A0A1I7EVA6_9FLAO</name>
<keyword evidence="1" id="KW-0812">Transmembrane</keyword>
<dbReference type="Proteomes" id="UP000199138">
    <property type="component" value="Unassembled WGS sequence"/>
</dbReference>
<dbReference type="EMBL" id="FPBK01000001">
    <property type="protein sequence ID" value="SFU27855.1"/>
    <property type="molecule type" value="Genomic_DNA"/>
</dbReference>
<organism evidence="2 3">
    <name type="scientific">Pustulibacterium marinum</name>
    <dbReference type="NCBI Taxonomy" id="1224947"/>
    <lineage>
        <taxon>Bacteria</taxon>
        <taxon>Pseudomonadati</taxon>
        <taxon>Bacteroidota</taxon>
        <taxon>Flavobacteriia</taxon>
        <taxon>Flavobacteriales</taxon>
        <taxon>Flavobacteriaceae</taxon>
        <taxon>Pustulibacterium</taxon>
    </lineage>
</organism>
<keyword evidence="1" id="KW-0472">Membrane</keyword>
<evidence type="ECO:0000313" key="3">
    <source>
        <dbReference type="Proteomes" id="UP000199138"/>
    </source>
</evidence>
<gene>
    <name evidence="2" type="ORF">SAMN05216480_101287</name>
</gene>
<dbReference type="STRING" id="1224947.SAMN05216480_101287"/>
<proteinExistence type="predicted"/>
<protein>
    <submittedName>
        <fullName evidence="2">Uncharacterized protein</fullName>
    </submittedName>
</protein>
<accession>A0A1I7EVA6</accession>
<dbReference type="RefSeq" id="WP_093021974.1">
    <property type="nucleotide sequence ID" value="NZ_FPBK01000001.1"/>
</dbReference>